<comment type="subcellular location">
    <subcellularLocation>
        <location evidence="2">Cell inner membrane</location>
        <topology evidence="2">Multi-pass membrane protein</topology>
    </subcellularLocation>
</comment>
<dbReference type="InterPro" id="IPR036890">
    <property type="entry name" value="HATPase_C_sf"/>
</dbReference>
<feature type="compositionally biased region" description="Basic and acidic residues" evidence="15">
    <location>
        <begin position="155"/>
        <end position="185"/>
    </location>
</feature>
<dbReference type="AlphaFoldDB" id="A0A6M0JYH7"/>
<feature type="transmembrane region" description="Helical" evidence="16">
    <location>
        <begin position="20"/>
        <end position="41"/>
    </location>
</feature>
<dbReference type="RefSeq" id="WP_164451625.1">
    <property type="nucleotide sequence ID" value="NZ_JAAIJQ010000012.1"/>
</dbReference>
<dbReference type="PANTHER" id="PTHR44936:SF5">
    <property type="entry name" value="SENSOR HISTIDINE KINASE ENVZ"/>
    <property type="match status" value="1"/>
</dbReference>
<dbReference type="Pfam" id="PF02518">
    <property type="entry name" value="HATPase_c"/>
    <property type="match status" value="1"/>
</dbReference>
<evidence type="ECO:0000256" key="7">
    <source>
        <dbReference type="ARBA" id="ARBA00022679"/>
    </source>
</evidence>
<comment type="catalytic activity">
    <reaction evidence="1">
        <text>ATP + protein L-histidine = ADP + protein N-phospho-L-histidine.</text>
        <dbReference type="EC" id="2.7.13.3"/>
    </reaction>
</comment>
<evidence type="ECO:0000256" key="8">
    <source>
        <dbReference type="ARBA" id="ARBA00022692"/>
    </source>
</evidence>
<dbReference type="SMART" id="SM00387">
    <property type="entry name" value="HATPase_c"/>
    <property type="match status" value="1"/>
</dbReference>
<dbReference type="PROSITE" id="PS50109">
    <property type="entry name" value="HIS_KIN"/>
    <property type="match status" value="1"/>
</dbReference>
<dbReference type="Pfam" id="PF00512">
    <property type="entry name" value="HisKA"/>
    <property type="match status" value="1"/>
</dbReference>
<proteinExistence type="predicted"/>
<dbReference type="Proteomes" id="UP000483379">
    <property type="component" value="Unassembled WGS sequence"/>
</dbReference>
<dbReference type="PRINTS" id="PR00344">
    <property type="entry name" value="BCTRLSENSOR"/>
</dbReference>
<dbReference type="Gene3D" id="3.30.565.10">
    <property type="entry name" value="Histidine kinase-like ATPase, C-terminal domain"/>
    <property type="match status" value="1"/>
</dbReference>
<dbReference type="InterPro" id="IPR003661">
    <property type="entry name" value="HisK_dim/P_dom"/>
</dbReference>
<evidence type="ECO:0000256" key="5">
    <source>
        <dbReference type="ARBA" id="ARBA00022519"/>
    </source>
</evidence>
<dbReference type="SUPFAM" id="SSF47384">
    <property type="entry name" value="Homodimeric domain of signal transducing histidine kinase"/>
    <property type="match status" value="1"/>
</dbReference>
<dbReference type="Pfam" id="PF00672">
    <property type="entry name" value="HAMP"/>
    <property type="match status" value="1"/>
</dbReference>
<evidence type="ECO:0000256" key="10">
    <source>
        <dbReference type="ARBA" id="ARBA00022777"/>
    </source>
</evidence>
<dbReference type="SMART" id="SM00388">
    <property type="entry name" value="HisKA"/>
    <property type="match status" value="1"/>
</dbReference>
<dbReference type="InterPro" id="IPR003660">
    <property type="entry name" value="HAMP_dom"/>
</dbReference>
<keyword evidence="12 16" id="KW-1133">Transmembrane helix</keyword>
<feature type="domain" description="HAMP" evidence="18">
    <location>
        <begin position="247"/>
        <end position="299"/>
    </location>
</feature>
<evidence type="ECO:0000256" key="4">
    <source>
        <dbReference type="ARBA" id="ARBA00022475"/>
    </source>
</evidence>
<dbReference type="InterPro" id="IPR050980">
    <property type="entry name" value="2C_sensor_his_kinase"/>
</dbReference>
<dbReference type="CDD" id="cd00075">
    <property type="entry name" value="HATPase"/>
    <property type="match status" value="1"/>
</dbReference>
<keyword evidence="4" id="KW-1003">Cell membrane</keyword>
<sequence length="506" mass="56573">MPSPPFPRVWPPARLDTLAGRILTLLVGMSLMLILGAGFILQDERKDRFEERNLAYLLDEVTTLVWLLQDTDGAERERIIERFSRTGDLISITDAPKLGLSRPWGHAVEHLIHHKLRSALGIKDRESLRVRVEIDAHHDGAETERLALPPNAHPLHQDGRHSGDMDDHRLVRDEPPPPPPMDDRQLREDIRTDDVKAIVICARLRDGHWVNFRTTRIDQPPPWAGKTLQLLGLLLMAVIGTGLLIARKMARSMADLAEAANRFGRGEDPPRLREHGPREVRETIRAINLMQERLHKHLQDRSRLLAAVSHDLRTPITTLRLRAEYIEDADMRERTLATLEEMEAILSATLSFARDEAADETTRSTDLAALVQSLVDDHADLGGDVAYEGPERLIARCRPVSLRRALSNLIDNAVKYGGRVRVTLYAAEGGRVIQVDDDGPGIPDGDLEKVLEPFFRLEASRSRETGGTGLGLSVARTIVHAHGGSLRLSNRPEGGLRGLIRLPETE</sequence>
<feature type="domain" description="Histidine kinase" evidence="17">
    <location>
        <begin position="307"/>
        <end position="506"/>
    </location>
</feature>
<keyword evidence="7" id="KW-0808">Transferase</keyword>
<keyword evidence="11" id="KW-0067">ATP-binding</keyword>
<evidence type="ECO:0000256" key="15">
    <source>
        <dbReference type="SAM" id="MobiDB-lite"/>
    </source>
</evidence>
<evidence type="ECO:0000256" key="1">
    <source>
        <dbReference type="ARBA" id="ARBA00000085"/>
    </source>
</evidence>
<keyword evidence="14 16" id="KW-0472">Membrane</keyword>
<organism evidence="19 20">
    <name type="scientific">Thiorhodococcus minor</name>
    <dbReference type="NCBI Taxonomy" id="57489"/>
    <lineage>
        <taxon>Bacteria</taxon>
        <taxon>Pseudomonadati</taxon>
        <taxon>Pseudomonadota</taxon>
        <taxon>Gammaproteobacteria</taxon>
        <taxon>Chromatiales</taxon>
        <taxon>Chromatiaceae</taxon>
        <taxon>Thiorhodococcus</taxon>
    </lineage>
</organism>
<evidence type="ECO:0000313" key="20">
    <source>
        <dbReference type="Proteomes" id="UP000483379"/>
    </source>
</evidence>
<keyword evidence="6" id="KW-0597">Phosphoprotein</keyword>
<dbReference type="GO" id="GO:0005886">
    <property type="term" value="C:plasma membrane"/>
    <property type="evidence" value="ECO:0007669"/>
    <property type="project" value="UniProtKB-SubCell"/>
</dbReference>
<keyword evidence="5" id="KW-0997">Cell inner membrane</keyword>
<dbReference type="InterPro" id="IPR005467">
    <property type="entry name" value="His_kinase_dom"/>
</dbReference>
<keyword evidence="10" id="KW-0418">Kinase</keyword>
<evidence type="ECO:0000259" key="17">
    <source>
        <dbReference type="PROSITE" id="PS50109"/>
    </source>
</evidence>
<protein>
    <recommendedName>
        <fullName evidence="3">histidine kinase</fullName>
        <ecNumber evidence="3">2.7.13.3</ecNumber>
    </recommendedName>
</protein>
<evidence type="ECO:0000259" key="18">
    <source>
        <dbReference type="PROSITE" id="PS50885"/>
    </source>
</evidence>
<dbReference type="InterPro" id="IPR004358">
    <property type="entry name" value="Sig_transdc_His_kin-like_C"/>
</dbReference>
<evidence type="ECO:0000256" key="12">
    <source>
        <dbReference type="ARBA" id="ARBA00022989"/>
    </source>
</evidence>
<dbReference type="GO" id="GO:0005524">
    <property type="term" value="F:ATP binding"/>
    <property type="evidence" value="ECO:0007669"/>
    <property type="project" value="UniProtKB-KW"/>
</dbReference>
<keyword evidence="9" id="KW-0547">Nucleotide-binding</keyword>
<evidence type="ECO:0000256" key="3">
    <source>
        <dbReference type="ARBA" id="ARBA00012438"/>
    </source>
</evidence>
<dbReference type="InterPro" id="IPR003594">
    <property type="entry name" value="HATPase_dom"/>
</dbReference>
<keyword evidence="13" id="KW-0902">Two-component regulatory system</keyword>
<reference evidence="19 20" key="1">
    <citation type="submission" date="2020-02" db="EMBL/GenBank/DDBJ databases">
        <title>Genome sequences of Thiorhodococcus mannitoliphagus and Thiorhodococcus minor, purple sulfur photosynthetic bacteria in the gammaproteobacterial family, Chromatiaceae.</title>
        <authorList>
            <person name="Aviles F.A."/>
            <person name="Meyer T.E."/>
            <person name="Kyndt J.A."/>
        </authorList>
    </citation>
    <scope>NUCLEOTIDE SEQUENCE [LARGE SCALE GENOMIC DNA]</scope>
    <source>
        <strain evidence="19 20">DSM 11518</strain>
    </source>
</reference>
<evidence type="ECO:0000256" key="16">
    <source>
        <dbReference type="SAM" id="Phobius"/>
    </source>
</evidence>
<dbReference type="PROSITE" id="PS50885">
    <property type="entry name" value="HAMP"/>
    <property type="match status" value="1"/>
</dbReference>
<name>A0A6M0JYH7_9GAMM</name>
<keyword evidence="8 16" id="KW-0812">Transmembrane</keyword>
<dbReference type="SMART" id="SM00304">
    <property type="entry name" value="HAMP"/>
    <property type="match status" value="1"/>
</dbReference>
<evidence type="ECO:0000256" key="9">
    <source>
        <dbReference type="ARBA" id="ARBA00022741"/>
    </source>
</evidence>
<dbReference type="EC" id="2.7.13.3" evidence="3"/>
<dbReference type="SUPFAM" id="SSF55874">
    <property type="entry name" value="ATPase domain of HSP90 chaperone/DNA topoisomerase II/histidine kinase"/>
    <property type="match status" value="1"/>
</dbReference>
<dbReference type="PANTHER" id="PTHR44936">
    <property type="entry name" value="SENSOR PROTEIN CREC"/>
    <property type="match status" value="1"/>
</dbReference>
<dbReference type="CDD" id="cd00082">
    <property type="entry name" value="HisKA"/>
    <property type="match status" value="1"/>
</dbReference>
<dbReference type="CDD" id="cd06225">
    <property type="entry name" value="HAMP"/>
    <property type="match status" value="1"/>
</dbReference>
<comment type="caution">
    <text evidence="19">The sequence shown here is derived from an EMBL/GenBank/DDBJ whole genome shotgun (WGS) entry which is preliminary data.</text>
</comment>
<feature type="transmembrane region" description="Helical" evidence="16">
    <location>
        <begin position="228"/>
        <end position="246"/>
    </location>
</feature>
<accession>A0A6M0JYH7</accession>
<dbReference type="Gene3D" id="1.10.287.130">
    <property type="match status" value="1"/>
</dbReference>
<keyword evidence="20" id="KW-1185">Reference proteome</keyword>
<dbReference type="GO" id="GO:0000155">
    <property type="term" value="F:phosphorelay sensor kinase activity"/>
    <property type="evidence" value="ECO:0007669"/>
    <property type="project" value="InterPro"/>
</dbReference>
<dbReference type="EMBL" id="JAAIJQ010000012">
    <property type="protein sequence ID" value="NEV61417.1"/>
    <property type="molecule type" value="Genomic_DNA"/>
</dbReference>
<evidence type="ECO:0000256" key="14">
    <source>
        <dbReference type="ARBA" id="ARBA00023136"/>
    </source>
</evidence>
<evidence type="ECO:0000256" key="13">
    <source>
        <dbReference type="ARBA" id="ARBA00023012"/>
    </source>
</evidence>
<dbReference type="InterPro" id="IPR036097">
    <property type="entry name" value="HisK_dim/P_sf"/>
</dbReference>
<evidence type="ECO:0000256" key="11">
    <source>
        <dbReference type="ARBA" id="ARBA00022840"/>
    </source>
</evidence>
<evidence type="ECO:0000256" key="2">
    <source>
        <dbReference type="ARBA" id="ARBA00004429"/>
    </source>
</evidence>
<feature type="region of interest" description="Disordered" evidence="15">
    <location>
        <begin position="141"/>
        <end position="185"/>
    </location>
</feature>
<evidence type="ECO:0000256" key="6">
    <source>
        <dbReference type="ARBA" id="ARBA00022553"/>
    </source>
</evidence>
<evidence type="ECO:0000313" key="19">
    <source>
        <dbReference type="EMBL" id="NEV61417.1"/>
    </source>
</evidence>
<gene>
    <name evidence="19" type="ORF">G3446_05825</name>
</gene>